<sequence length="279" mass="30053">MDALERGGVGSAVAIEPLIVRLSPDSRARVYARVTLACVTPLLSPLRWASNKQTPGWGSHPSHADAPGQYQTAGQYPALAGLSAEQNKLLSTVPDSLWAKDEYEVGLLQTTSPVVVERPSRSCWSHTAQRQLGPRFPPHRGYPPLTAAEGYIMGAPASPPEKKTMTATPSRGRDYLQATAHLPKARHEPRGKYLRDPEGFAKEQETVWLELNQIDSEQSHGTWDGATPMTGDAAGHVGAPPCASVPPLLSLRHSVYTRLAGDYLALRLASAGIQVAQTD</sequence>
<dbReference type="Proteomes" id="UP001221898">
    <property type="component" value="Unassembled WGS sequence"/>
</dbReference>
<dbReference type="AlphaFoldDB" id="A0AAD7SGM7"/>
<organism evidence="1 2">
    <name type="scientific">Aldrovandia affinis</name>
    <dbReference type="NCBI Taxonomy" id="143900"/>
    <lineage>
        <taxon>Eukaryota</taxon>
        <taxon>Metazoa</taxon>
        <taxon>Chordata</taxon>
        <taxon>Craniata</taxon>
        <taxon>Vertebrata</taxon>
        <taxon>Euteleostomi</taxon>
        <taxon>Actinopterygii</taxon>
        <taxon>Neopterygii</taxon>
        <taxon>Teleostei</taxon>
        <taxon>Notacanthiformes</taxon>
        <taxon>Halosauridae</taxon>
        <taxon>Aldrovandia</taxon>
    </lineage>
</organism>
<name>A0AAD7SGM7_9TELE</name>
<protein>
    <submittedName>
        <fullName evidence="1">Uncharacterized protein</fullName>
    </submittedName>
</protein>
<dbReference type="EMBL" id="JAINUG010000073">
    <property type="protein sequence ID" value="KAJ8401091.1"/>
    <property type="molecule type" value="Genomic_DNA"/>
</dbReference>
<reference evidence="1" key="1">
    <citation type="journal article" date="2023" name="Science">
        <title>Genome structures resolve the early diversification of teleost fishes.</title>
        <authorList>
            <person name="Parey E."/>
            <person name="Louis A."/>
            <person name="Montfort J."/>
            <person name="Bouchez O."/>
            <person name="Roques C."/>
            <person name="Iampietro C."/>
            <person name="Lluch J."/>
            <person name="Castinel A."/>
            <person name="Donnadieu C."/>
            <person name="Desvignes T."/>
            <person name="Floi Bucao C."/>
            <person name="Jouanno E."/>
            <person name="Wen M."/>
            <person name="Mejri S."/>
            <person name="Dirks R."/>
            <person name="Jansen H."/>
            <person name="Henkel C."/>
            <person name="Chen W.J."/>
            <person name="Zahm M."/>
            <person name="Cabau C."/>
            <person name="Klopp C."/>
            <person name="Thompson A.W."/>
            <person name="Robinson-Rechavi M."/>
            <person name="Braasch I."/>
            <person name="Lecointre G."/>
            <person name="Bobe J."/>
            <person name="Postlethwait J.H."/>
            <person name="Berthelot C."/>
            <person name="Roest Crollius H."/>
            <person name="Guiguen Y."/>
        </authorList>
    </citation>
    <scope>NUCLEOTIDE SEQUENCE</scope>
    <source>
        <strain evidence="1">NC1722</strain>
    </source>
</reference>
<evidence type="ECO:0000313" key="2">
    <source>
        <dbReference type="Proteomes" id="UP001221898"/>
    </source>
</evidence>
<keyword evidence="2" id="KW-1185">Reference proteome</keyword>
<gene>
    <name evidence="1" type="ORF">AAFF_G00390480</name>
</gene>
<proteinExistence type="predicted"/>
<accession>A0AAD7SGM7</accession>
<evidence type="ECO:0000313" key="1">
    <source>
        <dbReference type="EMBL" id="KAJ8401091.1"/>
    </source>
</evidence>
<comment type="caution">
    <text evidence="1">The sequence shown here is derived from an EMBL/GenBank/DDBJ whole genome shotgun (WGS) entry which is preliminary data.</text>
</comment>